<dbReference type="PANTHER" id="PTHR46401:SF2">
    <property type="entry name" value="GLYCOSYLTRANSFERASE WBBK-RELATED"/>
    <property type="match status" value="1"/>
</dbReference>
<dbReference type="PANTHER" id="PTHR46401">
    <property type="entry name" value="GLYCOSYLTRANSFERASE WBBK-RELATED"/>
    <property type="match status" value="1"/>
</dbReference>
<evidence type="ECO:0000313" key="4">
    <source>
        <dbReference type="Proteomes" id="UP000442714"/>
    </source>
</evidence>
<dbReference type="SUPFAM" id="SSF53756">
    <property type="entry name" value="UDP-Glycosyltransferase/glycogen phosphorylase"/>
    <property type="match status" value="1"/>
</dbReference>
<feature type="domain" description="Glycosyl transferase family 1" evidence="2">
    <location>
        <begin position="206"/>
        <end position="347"/>
    </location>
</feature>
<comment type="caution">
    <text evidence="3">The sequence shown here is derived from an EMBL/GenBank/DDBJ whole genome shotgun (WGS) entry which is preliminary data.</text>
</comment>
<gene>
    <name evidence="3" type="ORF">GRI41_08520</name>
</gene>
<name>A0A844ZUA5_9SPHN</name>
<dbReference type="InterPro" id="IPR001296">
    <property type="entry name" value="Glyco_trans_1"/>
</dbReference>
<dbReference type="GO" id="GO:0016757">
    <property type="term" value="F:glycosyltransferase activity"/>
    <property type="evidence" value="ECO:0007669"/>
    <property type="project" value="TreeGrafter"/>
</dbReference>
<organism evidence="3 4">
    <name type="scientific">Pontixanthobacter aquaemixtae</name>
    <dbReference type="NCBI Taxonomy" id="1958940"/>
    <lineage>
        <taxon>Bacteria</taxon>
        <taxon>Pseudomonadati</taxon>
        <taxon>Pseudomonadota</taxon>
        <taxon>Alphaproteobacteria</taxon>
        <taxon>Sphingomonadales</taxon>
        <taxon>Erythrobacteraceae</taxon>
        <taxon>Pontixanthobacter</taxon>
    </lineage>
</organism>
<proteinExistence type="predicted"/>
<sequence length="411" mass="45459">MGAPLLLDMTRCVARRLKGQTPSGIDRVADAYAARFAESARAVLQIRGRMIVLNEEASRNLFAALELPAQRFRIRLAALIVRLPWSTAKPGELCGAHYFNVSHTDFDLALHWQEIARHKLKPVYFLHDLIPVTHPHLTTPHKTERHRGRVLGALKQGAGIVVNSQATAEELRKFATDHALDIPPMLVAPIAGAKLPRRVECDLRRDTYFVSVGTIETRKNHALLLDVWAQLVDRLGGKTPRLILAGNWGLGAGSIRKAMKSDPRLRQLIEVRSGMEDAEIARLVAGARAVLLPTLAEGYGLPMIEALQLRVPVITSDLPSLREIGQTIPTFIDPTDINAWAAVIAEFHVGGGEWRRQMAAIDAFRAPNWAEHFAALDGWLARLDHYGGGTATCVGSDYHLYNAPTEQKRRS</sequence>
<dbReference type="EMBL" id="WTYX01000001">
    <property type="protein sequence ID" value="MXO90862.1"/>
    <property type="molecule type" value="Genomic_DNA"/>
</dbReference>
<evidence type="ECO:0000256" key="1">
    <source>
        <dbReference type="ARBA" id="ARBA00022679"/>
    </source>
</evidence>
<protein>
    <submittedName>
        <fullName evidence="3">Glycosyltransferase</fullName>
    </submittedName>
</protein>
<evidence type="ECO:0000313" key="3">
    <source>
        <dbReference type="EMBL" id="MXO90862.1"/>
    </source>
</evidence>
<dbReference type="Gene3D" id="3.40.50.2000">
    <property type="entry name" value="Glycogen Phosphorylase B"/>
    <property type="match status" value="1"/>
</dbReference>
<accession>A0A844ZUA5</accession>
<reference evidence="3 4" key="1">
    <citation type="submission" date="2019-12" db="EMBL/GenBank/DDBJ databases">
        <title>Genomic-based taxomic classification of the family Erythrobacteraceae.</title>
        <authorList>
            <person name="Xu L."/>
        </authorList>
    </citation>
    <scope>NUCLEOTIDE SEQUENCE [LARGE SCALE GENOMIC DNA]</scope>
    <source>
        <strain evidence="3 4">KCTC 52763</strain>
    </source>
</reference>
<keyword evidence="4" id="KW-1185">Reference proteome</keyword>
<dbReference type="Proteomes" id="UP000442714">
    <property type="component" value="Unassembled WGS sequence"/>
</dbReference>
<evidence type="ECO:0000259" key="2">
    <source>
        <dbReference type="Pfam" id="PF00534"/>
    </source>
</evidence>
<dbReference type="RefSeq" id="WP_160604449.1">
    <property type="nucleotide sequence ID" value="NZ_WTYX01000001.1"/>
</dbReference>
<keyword evidence="1 3" id="KW-0808">Transferase</keyword>
<dbReference type="OrthoDB" id="9790710at2"/>
<dbReference type="Pfam" id="PF00534">
    <property type="entry name" value="Glycos_transf_1"/>
    <property type="match status" value="1"/>
</dbReference>
<dbReference type="AlphaFoldDB" id="A0A844ZUA5"/>